<gene>
    <name evidence="1" type="ORF">XM38_025240</name>
</gene>
<proteinExistence type="predicted"/>
<dbReference type="OrthoDB" id="5472311at2"/>
<dbReference type="Proteomes" id="UP000191901">
    <property type="component" value="Chromosome"/>
</dbReference>
<dbReference type="AlphaFoldDB" id="A0A1Z3HMN7"/>
<keyword evidence="2" id="KW-1185">Reference proteome</keyword>
<protein>
    <submittedName>
        <fullName evidence="1">Uncharacterized protein</fullName>
    </submittedName>
</protein>
<dbReference type="KEGG" id="hhg:XM38_025240"/>
<dbReference type="SUPFAM" id="SSF53756">
    <property type="entry name" value="UDP-Glycosyltransferase/glycogen phosphorylase"/>
    <property type="match status" value="1"/>
</dbReference>
<evidence type="ECO:0000313" key="2">
    <source>
        <dbReference type="Proteomes" id="UP000191901"/>
    </source>
</evidence>
<organism evidence="1 2">
    <name type="scientific">Halomicronema hongdechloris C2206</name>
    <dbReference type="NCBI Taxonomy" id="1641165"/>
    <lineage>
        <taxon>Bacteria</taxon>
        <taxon>Bacillati</taxon>
        <taxon>Cyanobacteriota</taxon>
        <taxon>Cyanophyceae</taxon>
        <taxon>Nodosilineales</taxon>
        <taxon>Nodosilineaceae</taxon>
        <taxon>Halomicronema</taxon>
    </lineage>
</organism>
<sequence length="367" mass="42382">MVLSLQPLPYPVYFVCRVSQESWLRLKAAIDEAASLPADDLVDYLYEALRLWSPEYRSGIGTETLNWPIQTYVQLMKRGLNVELTRSYVPGQICVAVYEQLSPKRLSFNSFVVACQHDRGRPELCNHRIVQNQLNVVDARVDHFVPHWPQPNIIPRDRNRGCQLDTLVYKGRSQHLAAPFRQEEFVTALHGLGIQLETSDENAQDLKQAWKDWHDYSQTDAVLAVRESKPLLLSVKPASKLVNAWLAGCPALLGPEPAYQQLRRSKLDYIEVHSSEEAIAALRRLKEEPGYYQAMVENGWQRVRDYDADGVAKCWREILAGPVVEGYERWRRQSPLGKLIGRPIWYGRQIRRHHWEKAIFKAQAQFK</sequence>
<dbReference type="RefSeq" id="WP_080813290.1">
    <property type="nucleotide sequence ID" value="NZ_CP021983.2"/>
</dbReference>
<dbReference type="EMBL" id="CP021983">
    <property type="protein sequence ID" value="ASC71572.1"/>
    <property type="molecule type" value="Genomic_DNA"/>
</dbReference>
<accession>A0A1Z3HMN7</accession>
<evidence type="ECO:0000313" key="1">
    <source>
        <dbReference type="EMBL" id="ASC71572.1"/>
    </source>
</evidence>
<name>A0A1Z3HMN7_9CYAN</name>
<reference evidence="1 2" key="1">
    <citation type="journal article" date="2016" name="Biochim. Biophys. Acta">
        <title>Characterization of red-shifted phycobilisomes isolated from the chlorophyll f-containing cyanobacterium Halomicronema hongdechloris.</title>
        <authorList>
            <person name="Li Y."/>
            <person name="Lin Y."/>
            <person name="Garvey C.J."/>
            <person name="Birch D."/>
            <person name="Corkery R.W."/>
            <person name="Loughlin P.C."/>
            <person name="Scheer H."/>
            <person name="Willows R.D."/>
            <person name="Chen M."/>
        </authorList>
    </citation>
    <scope>NUCLEOTIDE SEQUENCE [LARGE SCALE GENOMIC DNA]</scope>
    <source>
        <strain evidence="1 2">C2206</strain>
    </source>
</reference>